<protein>
    <submittedName>
        <fullName evidence="3">Uncharacterized protein</fullName>
    </submittedName>
</protein>
<dbReference type="Gene3D" id="3.40.50.12690">
    <property type="match status" value="1"/>
</dbReference>
<keyword evidence="4" id="KW-1185">Reference proteome</keyword>
<dbReference type="AlphaFoldDB" id="A0A6S7GCJ1"/>
<keyword evidence="1" id="KW-0175">Coiled coil</keyword>
<proteinExistence type="predicted"/>
<accession>A0A6S7GCJ1</accession>
<dbReference type="EMBL" id="CACRXK020001483">
    <property type="protein sequence ID" value="CAB3989415.1"/>
    <property type="molecule type" value="Genomic_DNA"/>
</dbReference>
<evidence type="ECO:0000256" key="2">
    <source>
        <dbReference type="SAM" id="MobiDB-lite"/>
    </source>
</evidence>
<sequence>MDTEKAGGISLLHDLSISQKGKLVWTSSFEALQSFVSEALNLTDGKWSTPGGHAKLYENENIAIRWYSDTKSITLSGNLAKEFEEKLKSIASISQDLANEGLSFVSRNEAAEGVQTTNDCEHSLEASFKLIIKQLESRMLMLSEDFLKNTLAINNTLLDHSDQLNGLKNQGKEKLSALEIGNHELKVQNSALEERMANLAYILADLQGKLKNAEEEKASLITVIRLLNNINESNDCAGDQIDANLAVEQEQQNQTSEYFQPNIPVKNSYMALNVEETIDEPSISESSQQCAHQSENTKRAQNLTTATRYNERNPNRAQNTPRSTKYDKHKQTVAIFGDSMIKHMNKKRLQNGLSYNIKLKTFPGATAADMAHYNPYENVL</sequence>
<name>A0A6S7GCJ1_PARCT</name>
<gene>
    <name evidence="3" type="ORF">PACLA_8A055775</name>
</gene>
<reference evidence="3" key="1">
    <citation type="submission" date="2020-04" db="EMBL/GenBank/DDBJ databases">
        <authorList>
            <person name="Alioto T."/>
            <person name="Alioto T."/>
            <person name="Gomez Garrido J."/>
        </authorList>
    </citation>
    <scope>NUCLEOTIDE SEQUENCE</scope>
    <source>
        <strain evidence="3">A484AB</strain>
    </source>
</reference>
<feature type="compositionally biased region" description="Polar residues" evidence="2">
    <location>
        <begin position="283"/>
        <end position="300"/>
    </location>
</feature>
<feature type="coiled-coil region" evidence="1">
    <location>
        <begin position="175"/>
        <end position="230"/>
    </location>
</feature>
<dbReference type="Proteomes" id="UP001152795">
    <property type="component" value="Unassembled WGS sequence"/>
</dbReference>
<evidence type="ECO:0000313" key="4">
    <source>
        <dbReference type="Proteomes" id="UP001152795"/>
    </source>
</evidence>
<comment type="caution">
    <text evidence="3">The sequence shown here is derived from an EMBL/GenBank/DDBJ whole genome shotgun (WGS) entry which is preliminary data.</text>
</comment>
<organism evidence="3 4">
    <name type="scientific">Paramuricea clavata</name>
    <name type="common">Red gorgonian</name>
    <name type="synonym">Violescent sea-whip</name>
    <dbReference type="NCBI Taxonomy" id="317549"/>
    <lineage>
        <taxon>Eukaryota</taxon>
        <taxon>Metazoa</taxon>
        <taxon>Cnidaria</taxon>
        <taxon>Anthozoa</taxon>
        <taxon>Octocorallia</taxon>
        <taxon>Malacalcyonacea</taxon>
        <taxon>Plexauridae</taxon>
        <taxon>Paramuricea</taxon>
    </lineage>
</organism>
<evidence type="ECO:0000256" key="1">
    <source>
        <dbReference type="SAM" id="Coils"/>
    </source>
</evidence>
<evidence type="ECO:0000313" key="3">
    <source>
        <dbReference type="EMBL" id="CAB3989415.1"/>
    </source>
</evidence>
<dbReference type="OrthoDB" id="28818at2759"/>
<feature type="region of interest" description="Disordered" evidence="2">
    <location>
        <begin position="280"/>
        <end position="300"/>
    </location>
</feature>